<gene>
    <name evidence="2" type="ORF">AMTR_s00020p00194490</name>
</gene>
<feature type="region of interest" description="Disordered" evidence="1">
    <location>
        <begin position="109"/>
        <end position="213"/>
    </location>
</feature>
<accession>W1PVN7</accession>
<dbReference type="Proteomes" id="UP000017836">
    <property type="component" value="Unassembled WGS sequence"/>
</dbReference>
<keyword evidence="3" id="KW-1185">Reference proteome</keyword>
<evidence type="ECO:0000313" key="3">
    <source>
        <dbReference type="Proteomes" id="UP000017836"/>
    </source>
</evidence>
<reference evidence="3" key="1">
    <citation type="journal article" date="2013" name="Science">
        <title>The Amborella genome and the evolution of flowering plants.</title>
        <authorList>
            <consortium name="Amborella Genome Project"/>
        </authorList>
    </citation>
    <scope>NUCLEOTIDE SEQUENCE [LARGE SCALE GENOMIC DNA]</scope>
</reference>
<evidence type="ECO:0000256" key="1">
    <source>
        <dbReference type="SAM" id="MobiDB-lite"/>
    </source>
</evidence>
<evidence type="ECO:0000313" key="2">
    <source>
        <dbReference type="EMBL" id="ERN11889.1"/>
    </source>
</evidence>
<dbReference type="HOGENOM" id="CLU_1295934_0_0_1"/>
<organism evidence="2 3">
    <name type="scientific">Amborella trichopoda</name>
    <dbReference type="NCBI Taxonomy" id="13333"/>
    <lineage>
        <taxon>Eukaryota</taxon>
        <taxon>Viridiplantae</taxon>
        <taxon>Streptophyta</taxon>
        <taxon>Embryophyta</taxon>
        <taxon>Tracheophyta</taxon>
        <taxon>Spermatophyta</taxon>
        <taxon>Magnoliopsida</taxon>
        <taxon>Amborellales</taxon>
        <taxon>Amborellaceae</taxon>
        <taxon>Amborella</taxon>
    </lineage>
</organism>
<feature type="compositionally biased region" description="Basic residues" evidence="1">
    <location>
        <begin position="143"/>
        <end position="153"/>
    </location>
</feature>
<protein>
    <submittedName>
        <fullName evidence="2">Uncharacterized protein</fullName>
    </submittedName>
</protein>
<proteinExistence type="predicted"/>
<dbReference type="Gramene" id="ERN11889">
    <property type="protein sequence ID" value="ERN11889"/>
    <property type="gene ID" value="AMTR_s00020p00194490"/>
</dbReference>
<dbReference type="EMBL" id="KI392664">
    <property type="protein sequence ID" value="ERN11889.1"/>
    <property type="molecule type" value="Genomic_DNA"/>
</dbReference>
<dbReference type="AlphaFoldDB" id="W1PVN7"/>
<sequence length="213" mass="23191">MRMVWEACLQLPGLSKFVVLIMVMAGKCFTPSFFHVFDLNYYPANWRGLDKPRSLDKDEADMQYLSLRGKTKSLFDDFSSSFGGIKGGWVSDGDEKPILGLDALRGSGSCSGPVDRPKRGPRVPTAVEPMSVPLRERDDRKEGKKRKGTKKSKSSSPALARGNSVSKRGSFAVGASSTSPHVKCARVEVHITSTRPPVTPIPAPVIEPRTIAA</sequence>
<name>W1PVN7_AMBTC</name>